<evidence type="ECO:0000313" key="3">
    <source>
        <dbReference type="Proteomes" id="UP000054321"/>
    </source>
</evidence>
<dbReference type="AlphaFoldDB" id="A0A0C3H1S0"/>
<reference evidence="3" key="2">
    <citation type="submission" date="2015-01" db="EMBL/GenBank/DDBJ databases">
        <title>Evolutionary Origins and Diversification of the Mycorrhizal Mutualists.</title>
        <authorList>
            <consortium name="DOE Joint Genome Institute"/>
            <consortium name="Mycorrhizal Genomics Consortium"/>
            <person name="Kohler A."/>
            <person name="Kuo A."/>
            <person name="Nagy L.G."/>
            <person name="Floudas D."/>
            <person name="Copeland A."/>
            <person name="Barry K.W."/>
            <person name="Cichocki N."/>
            <person name="Veneault-Fourrey C."/>
            <person name="LaButti K."/>
            <person name="Lindquist E.A."/>
            <person name="Lipzen A."/>
            <person name="Lundell T."/>
            <person name="Morin E."/>
            <person name="Murat C."/>
            <person name="Riley R."/>
            <person name="Ohm R."/>
            <person name="Sun H."/>
            <person name="Tunlid A."/>
            <person name="Henrissat B."/>
            <person name="Grigoriev I.V."/>
            <person name="Hibbett D.S."/>
            <person name="Martin F."/>
        </authorList>
    </citation>
    <scope>NUCLEOTIDE SEQUENCE [LARGE SCALE GENOMIC DNA]</scope>
    <source>
        <strain evidence="3">Zn</strain>
    </source>
</reference>
<feature type="region of interest" description="Disordered" evidence="1">
    <location>
        <begin position="98"/>
        <end position="243"/>
    </location>
</feature>
<name>A0A0C3H1S0_OIDMZ</name>
<dbReference type="Proteomes" id="UP000054321">
    <property type="component" value="Unassembled WGS sequence"/>
</dbReference>
<feature type="region of interest" description="Disordered" evidence="1">
    <location>
        <begin position="613"/>
        <end position="718"/>
    </location>
</feature>
<feature type="compositionally biased region" description="Polar residues" evidence="1">
    <location>
        <begin position="632"/>
        <end position="655"/>
    </location>
</feature>
<gene>
    <name evidence="2" type="ORF">OIDMADRAFT_33105</name>
</gene>
<feature type="region of interest" description="Disordered" evidence="1">
    <location>
        <begin position="256"/>
        <end position="329"/>
    </location>
</feature>
<feature type="compositionally biased region" description="Basic and acidic residues" evidence="1">
    <location>
        <begin position="557"/>
        <end position="567"/>
    </location>
</feature>
<feature type="region of interest" description="Disordered" evidence="1">
    <location>
        <begin position="1"/>
        <end position="68"/>
    </location>
</feature>
<dbReference type="HOGENOM" id="CLU_319357_0_0_1"/>
<accession>A0A0C3H1S0</accession>
<feature type="compositionally biased region" description="Polar residues" evidence="1">
    <location>
        <begin position="212"/>
        <end position="239"/>
    </location>
</feature>
<protein>
    <submittedName>
        <fullName evidence="2">Uncharacterized protein</fullName>
    </submittedName>
</protein>
<feature type="compositionally biased region" description="Polar residues" evidence="1">
    <location>
        <begin position="743"/>
        <end position="768"/>
    </location>
</feature>
<feature type="compositionally biased region" description="Low complexity" evidence="1">
    <location>
        <begin position="446"/>
        <end position="457"/>
    </location>
</feature>
<keyword evidence="3" id="KW-1185">Reference proteome</keyword>
<dbReference type="EMBL" id="KN832884">
    <property type="protein sequence ID" value="KIM96456.1"/>
    <property type="molecule type" value="Genomic_DNA"/>
</dbReference>
<feature type="region of interest" description="Disordered" evidence="1">
    <location>
        <begin position="504"/>
        <end position="589"/>
    </location>
</feature>
<dbReference type="OrthoDB" id="2590867at2759"/>
<feature type="compositionally biased region" description="Polar residues" evidence="1">
    <location>
        <begin position="458"/>
        <end position="477"/>
    </location>
</feature>
<proteinExistence type="predicted"/>
<feature type="compositionally biased region" description="Polar residues" evidence="1">
    <location>
        <begin position="794"/>
        <end position="808"/>
    </location>
</feature>
<evidence type="ECO:0000256" key="1">
    <source>
        <dbReference type="SAM" id="MobiDB-lite"/>
    </source>
</evidence>
<feature type="compositionally biased region" description="Low complexity" evidence="1">
    <location>
        <begin position="13"/>
        <end position="24"/>
    </location>
</feature>
<feature type="compositionally biased region" description="Low complexity" evidence="1">
    <location>
        <begin position="671"/>
        <end position="692"/>
    </location>
</feature>
<feature type="compositionally biased region" description="Basic and acidic residues" evidence="1">
    <location>
        <begin position="433"/>
        <end position="445"/>
    </location>
</feature>
<feature type="compositionally biased region" description="Low complexity" evidence="1">
    <location>
        <begin position="170"/>
        <end position="182"/>
    </location>
</feature>
<feature type="compositionally biased region" description="Gly residues" evidence="1">
    <location>
        <begin position="860"/>
        <end position="869"/>
    </location>
</feature>
<feature type="compositionally biased region" description="Polar residues" evidence="1">
    <location>
        <begin position="693"/>
        <end position="706"/>
    </location>
</feature>
<sequence>MADNTGTGITQRAGNTTGNAGTTTSSVGYPRDTAASTNIAPGYSKAGNTDVGDMPASHPQGGAAAPNTFSSYANTGNMTAGQAKTDYPTSLGYGNIGNTAAGEPGTVYTSDATRTGLSGSQYNAPGSNKAGDKFSDYKTTGNFAAQGNITGQTTAVSDEQRRLSKGPNEGTGITSGLGSLTTAEPGNIAVEDGLTRGFQPTTGTGGASGASNPQYGSTTGRDFGSTSTGYPNTASTAASGQHLGRDNAAIGTEEAAAEGTHLHRQTVRDTPGSGTGYSAPSTSDRLGQNVVASGTSGQGSHLHRQTGHENLGLDGRNTATSADPSSGHRLERDAAILGSTGTGAADAKAYYAHENKGEGISSTAGYAGNASSETSGAYPGPYGTAVPGPHATNAANILDPAVNTSGQNLGRDAAIGAGVGTVAGSTGLAEHCETNETSEHRKHETGTGNRARTTTGTDSGAKTSQTSGNDPTTTSTPGHHLGRDTAIGAAGVGVVGLGAAGLGAGEHESRENEYEKASGGYGGSTGIAGSQAGKSATQRATDDSALPGPAPHTAGPHRYDWLNKLDPRVNANPDMTTSPTAEGKSGTAVGGQHYARDAALGAGVGGVGGATYGSARQGHAKKDSGVAGILPTTMNDQKYDTQYTTDQNTSGNTSTREADDKLQGAMGPTRATGPASATGTSGTATKGGVSSSDYNGSGTSTLQDQSTGRHHYGRDAVGAGGTGGVGIAAHELYKHEGLDNSGAGRTQTTSQQRAPALSTPDTYGTSTGAAKERADQQQYGRDAAATSGIGGTEGTSKQQYPNLSSVTPSGIDRGQFGSNVATYSSQYGASTSDPRSIMPGTFPETSTGLDTYDSPMTNTQGGGAAGVGTQGYTTAKHGPNTVTSGERGSNKLHKEPLEQLASAVKRKLAS</sequence>
<feature type="compositionally biased region" description="Polar residues" evidence="1">
    <location>
        <begin position="1"/>
        <end position="12"/>
    </location>
</feature>
<dbReference type="STRING" id="913774.A0A0C3H1S0"/>
<feature type="region of interest" description="Disordered" evidence="1">
    <location>
        <begin position="737"/>
        <end position="813"/>
    </location>
</feature>
<dbReference type="InParanoid" id="A0A0C3H1S0"/>
<feature type="region of interest" description="Disordered" evidence="1">
    <location>
        <begin position="848"/>
        <end position="910"/>
    </location>
</feature>
<evidence type="ECO:0000313" key="2">
    <source>
        <dbReference type="EMBL" id="KIM96456.1"/>
    </source>
</evidence>
<feature type="compositionally biased region" description="Basic and acidic residues" evidence="1">
    <location>
        <begin position="505"/>
        <end position="516"/>
    </location>
</feature>
<reference evidence="2 3" key="1">
    <citation type="submission" date="2014-04" db="EMBL/GenBank/DDBJ databases">
        <authorList>
            <consortium name="DOE Joint Genome Institute"/>
            <person name="Kuo A."/>
            <person name="Martino E."/>
            <person name="Perotto S."/>
            <person name="Kohler A."/>
            <person name="Nagy L.G."/>
            <person name="Floudas D."/>
            <person name="Copeland A."/>
            <person name="Barry K.W."/>
            <person name="Cichocki N."/>
            <person name="Veneault-Fourrey C."/>
            <person name="LaButti K."/>
            <person name="Lindquist E.A."/>
            <person name="Lipzen A."/>
            <person name="Lundell T."/>
            <person name="Morin E."/>
            <person name="Murat C."/>
            <person name="Sun H."/>
            <person name="Tunlid A."/>
            <person name="Henrissat B."/>
            <person name="Grigoriev I.V."/>
            <person name="Hibbett D.S."/>
            <person name="Martin F."/>
            <person name="Nordberg H.P."/>
            <person name="Cantor M.N."/>
            <person name="Hua S.X."/>
        </authorList>
    </citation>
    <scope>NUCLEOTIDE SEQUENCE [LARGE SCALE GENOMIC DNA]</scope>
    <source>
        <strain evidence="2 3">Zn</strain>
    </source>
</reference>
<feature type="compositionally biased region" description="Polar residues" evidence="1">
    <location>
        <begin position="276"/>
        <end position="299"/>
    </location>
</feature>
<feature type="compositionally biased region" description="Polar residues" evidence="1">
    <location>
        <begin position="137"/>
        <end position="157"/>
    </location>
</feature>
<feature type="compositionally biased region" description="Polar residues" evidence="1">
    <location>
        <begin position="107"/>
        <end position="126"/>
    </location>
</feature>
<organism evidence="2 3">
    <name type="scientific">Oidiodendron maius (strain Zn)</name>
    <dbReference type="NCBI Taxonomy" id="913774"/>
    <lineage>
        <taxon>Eukaryota</taxon>
        <taxon>Fungi</taxon>
        <taxon>Dikarya</taxon>
        <taxon>Ascomycota</taxon>
        <taxon>Pezizomycotina</taxon>
        <taxon>Leotiomycetes</taxon>
        <taxon>Leotiomycetes incertae sedis</taxon>
        <taxon>Myxotrichaceae</taxon>
        <taxon>Oidiodendron</taxon>
    </lineage>
</organism>
<feature type="region of interest" description="Disordered" evidence="1">
    <location>
        <begin position="433"/>
        <end position="484"/>
    </location>
</feature>
<feature type="compositionally biased region" description="Basic and acidic residues" evidence="1">
    <location>
        <begin position="888"/>
        <end position="897"/>
    </location>
</feature>